<accession>A0A212KBD5</accession>
<name>A0A212KBD5_9DELT</name>
<evidence type="ECO:0008006" key="2">
    <source>
        <dbReference type="Google" id="ProtNLM"/>
    </source>
</evidence>
<dbReference type="EMBL" id="FLUQ01000005">
    <property type="protein sequence ID" value="SBW09064.1"/>
    <property type="molecule type" value="Genomic_DNA"/>
</dbReference>
<proteinExistence type="predicted"/>
<sequence length="57" mass="5515">MVDAIVVGLIVLAAAGYLVYRYVFKKSGGCSCGCGGGCGGDSGKSCGSASVSACCQK</sequence>
<protein>
    <recommendedName>
        <fullName evidence="2">FeoB-associated Cys-rich membrane protein</fullName>
    </recommendedName>
</protein>
<dbReference type="Pfam" id="PF12669">
    <property type="entry name" value="FeoB_associated"/>
    <property type="match status" value="1"/>
</dbReference>
<reference evidence="1" key="1">
    <citation type="submission" date="2016-04" db="EMBL/GenBank/DDBJ databases">
        <authorList>
            <person name="Evans L.H."/>
            <person name="Alamgir A."/>
            <person name="Owens N."/>
            <person name="Weber N.D."/>
            <person name="Virtaneva K."/>
            <person name="Barbian K."/>
            <person name="Babar A."/>
            <person name="Rosenke K."/>
        </authorList>
    </citation>
    <scope>NUCLEOTIDE SEQUENCE</scope>
    <source>
        <strain evidence="1">86</strain>
    </source>
</reference>
<evidence type="ECO:0000313" key="1">
    <source>
        <dbReference type="EMBL" id="SBW09064.1"/>
    </source>
</evidence>
<organism evidence="1">
    <name type="scientific">uncultured delta proteobacterium</name>
    <dbReference type="NCBI Taxonomy" id="34034"/>
    <lineage>
        <taxon>Bacteria</taxon>
        <taxon>Deltaproteobacteria</taxon>
        <taxon>environmental samples</taxon>
    </lineage>
</organism>
<dbReference type="AlphaFoldDB" id="A0A212KBD5"/>
<gene>
    <name evidence="1" type="ORF">KL86DPRO_50056</name>
</gene>